<organism evidence="10 11">
    <name type="scientific">Aliibacillus thermotolerans</name>
    <dbReference type="NCBI Taxonomy" id="1834418"/>
    <lineage>
        <taxon>Bacteria</taxon>
        <taxon>Bacillati</taxon>
        <taxon>Bacillota</taxon>
        <taxon>Bacilli</taxon>
        <taxon>Bacillales</taxon>
        <taxon>Bacillaceae</taxon>
        <taxon>Aliibacillus</taxon>
    </lineage>
</organism>
<comment type="similarity">
    <text evidence="2 8">Belongs to the CPA3 antiporters (TC 2.A.63) subunit F family.</text>
</comment>
<feature type="transmembrane region" description="Helical" evidence="9">
    <location>
        <begin position="63"/>
        <end position="82"/>
    </location>
</feature>
<accession>A0ABW0U8U0</accession>
<keyword evidence="8" id="KW-0050">Antiport</keyword>
<keyword evidence="11" id="KW-1185">Reference proteome</keyword>
<dbReference type="Proteomes" id="UP001596143">
    <property type="component" value="Unassembled WGS sequence"/>
</dbReference>
<reference evidence="11" key="1">
    <citation type="journal article" date="2019" name="Int. J. Syst. Evol. Microbiol.">
        <title>The Global Catalogue of Microorganisms (GCM) 10K type strain sequencing project: providing services to taxonomists for standard genome sequencing and annotation.</title>
        <authorList>
            <consortium name="The Broad Institute Genomics Platform"/>
            <consortium name="The Broad Institute Genome Sequencing Center for Infectious Disease"/>
            <person name="Wu L."/>
            <person name="Ma J."/>
        </authorList>
    </citation>
    <scope>NUCLEOTIDE SEQUENCE [LARGE SCALE GENOMIC DNA]</scope>
    <source>
        <strain evidence="11">CGMCC 1.15790</strain>
    </source>
</reference>
<evidence type="ECO:0000313" key="10">
    <source>
        <dbReference type="EMBL" id="MFC5629174.1"/>
    </source>
</evidence>
<proteinExistence type="inferred from homology"/>
<dbReference type="NCBIfam" id="NF009248">
    <property type="entry name" value="PRK12600.1"/>
    <property type="match status" value="1"/>
</dbReference>
<dbReference type="InterPro" id="IPR007208">
    <property type="entry name" value="MrpF/PhaF-like"/>
</dbReference>
<evidence type="ECO:0000256" key="5">
    <source>
        <dbReference type="ARBA" id="ARBA00022692"/>
    </source>
</evidence>
<dbReference type="EMBL" id="JBHSPF010000055">
    <property type="protein sequence ID" value="MFC5629174.1"/>
    <property type="molecule type" value="Genomic_DNA"/>
</dbReference>
<dbReference type="PANTHER" id="PTHR34702">
    <property type="entry name" value="NA(+)/H(+) ANTIPORTER SUBUNIT F1"/>
    <property type="match status" value="1"/>
</dbReference>
<dbReference type="Pfam" id="PF04066">
    <property type="entry name" value="MrpF_PhaF"/>
    <property type="match status" value="1"/>
</dbReference>
<keyword evidence="8" id="KW-0406">Ion transport</keyword>
<keyword evidence="4 8" id="KW-1003">Cell membrane</keyword>
<evidence type="ECO:0000256" key="2">
    <source>
        <dbReference type="ARBA" id="ARBA00009212"/>
    </source>
</evidence>
<evidence type="ECO:0000256" key="3">
    <source>
        <dbReference type="ARBA" id="ARBA00022448"/>
    </source>
</evidence>
<evidence type="ECO:0000256" key="8">
    <source>
        <dbReference type="PIRNR" id="PIRNR028784"/>
    </source>
</evidence>
<name>A0ABW0U8U0_9BACI</name>
<evidence type="ECO:0000256" key="4">
    <source>
        <dbReference type="ARBA" id="ARBA00022475"/>
    </source>
</evidence>
<comment type="caution">
    <text evidence="10">The sequence shown here is derived from an EMBL/GenBank/DDBJ whole genome shotgun (WGS) entry which is preliminary data.</text>
</comment>
<sequence>MFHTILFIALFLLSISIFICLYRLVKGPTRPDRVLALDAIGFNIIGVVTVLSILLHTLAFLEVILLIGILAFLGTIALSKFIEKGTVIDYERSD</sequence>
<dbReference type="PANTHER" id="PTHR34702:SF1">
    <property type="entry name" value="NA(+)_H(+) ANTIPORTER SUBUNIT F"/>
    <property type="match status" value="1"/>
</dbReference>
<dbReference type="PIRSF" id="PIRSF028784">
    <property type="entry name" value="MrpF"/>
    <property type="match status" value="1"/>
</dbReference>
<evidence type="ECO:0000313" key="11">
    <source>
        <dbReference type="Proteomes" id="UP001596143"/>
    </source>
</evidence>
<feature type="transmembrane region" description="Helical" evidence="9">
    <location>
        <begin position="6"/>
        <end position="25"/>
    </location>
</feature>
<evidence type="ECO:0000256" key="7">
    <source>
        <dbReference type="ARBA" id="ARBA00023136"/>
    </source>
</evidence>
<gene>
    <name evidence="10" type="ORF">ACFPTR_09895</name>
</gene>
<protein>
    <submittedName>
        <fullName evidence="10">Na(+)/H(+) antiporter subunit F1</fullName>
    </submittedName>
</protein>
<keyword evidence="5 9" id="KW-0812">Transmembrane</keyword>
<dbReference type="RefSeq" id="WP_270898471.1">
    <property type="nucleotide sequence ID" value="NZ_JBHSPF010000055.1"/>
</dbReference>
<comment type="subcellular location">
    <subcellularLocation>
        <location evidence="1 8">Cell membrane</location>
        <topology evidence="1 8">Multi-pass membrane protein</topology>
    </subcellularLocation>
</comment>
<keyword evidence="3 8" id="KW-0813">Transport</keyword>
<evidence type="ECO:0000256" key="9">
    <source>
        <dbReference type="SAM" id="Phobius"/>
    </source>
</evidence>
<evidence type="ECO:0000256" key="1">
    <source>
        <dbReference type="ARBA" id="ARBA00004651"/>
    </source>
</evidence>
<feature type="transmembrane region" description="Helical" evidence="9">
    <location>
        <begin position="37"/>
        <end position="57"/>
    </location>
</feature>
<keyword evidence="7 8" id="KW-0472">Membrane</keyword>
<evidence type="ECO:0000256" key="6">
    <source>
        <dbReference type="ARBA" id="ARBA00022989"/>
    </source>
</evidence>
<keyword evidence="6 9" id="KW-1133">Transmembrane helix</keyword>